<dbReference type="Proteomes" id="UP000054350">
    <property type="component" value="Unassembled WGS sequence"/>
</dbReference>
<dbReference type="OrthoDB" id="10461566at2759"/>
<dbReference type="AlphaFoldDB" id="A0A0L0T3U9"/>
<proteinExistence type="predicted"/>
<feature type="compositionally biased region" description="Low complexity" evidence="1">
    <location>
        <begin position="155"/>
        <end position="170"/>
    </location>
</feature>
<reference evidence="3" key="2">
    <citation type="submission" date="2009-11" db="EMBL/GenBank/DDBJ databases">
        <title>The Genome Sequence of Allomyces macrogynus strain ATCC 38327.</title>
        <authorList>
            <consortium name="The Broad Institute Genome Sequencing Platform"/>
            <person name="Russ C."/>
            <person name="Cuomo C."/>
            <person name="Shea T."/>
            <person name="Young S.K."/>
            <person name="Zeng Q."/>
            <person name="Koehrsen M."/>
            <person name="Haas B."/>
            <person name="Borodovsky M."/>
            <person name="Guigo R."/>
            <person name="Alvarado L."/>
            <person name="Berlin A."/>
            <person name="Borenstein D."/>
            <person name="Chen Z."/>
            <person name="Engels R."/>
            <person name="Freedman E."/>
            <person name="Gellesch M."/>
            <person name="Goldberg J."/>
            <person name="Griggs A."/>
            <person name="Gujja S."/>
            <person name="Heiman D."/>
            <person name="Hepburn T."/>
            <person name="Howarth C."/>
            <person name="Jen D."/>
            <person name="Larson L."/>
            <person name="Lewis B."/>
            <person name="Mehta T."/>
            <person name="Park D."/>
            <person name="Pearson M."/>
            <person name="Roberts A."/>
            <person name="Saif S."/>
            <person name="Shenoy N."/>
            <person name="Sisk P."/>
            <person name="Stolte C."/>
            <person name="Sykes S."/>
            <person name="Walk T."/>
            <person name="White J."/>
            <person name="Yandava C."/>
            <person name="Burger G."/>
            <person name="Gray M.W."/>
            <person name="Holland P.W.H."/>
            <person name="King N."/>
            <person name="Lang F.B.F."/>
            <person name="Roger A.J."/>
            <person name="Ruiz-Trillo I."/>
            <person name="Lander E."/>
            <person name="Nusbaum C."/>
        </authorList>
    </citation>
    <scope>NUCLEOTIDE SEQUENCE [LARGE SCALE GENOMIC DNA]</scope>
    <source>
        <strain evidence="3">ATCC 38327</strain>
    </source>
</reference>
<feature type="compositionally biased region" description="Low complexity" evidence="1">
    <location>
        <begin position="124"/>
        <end position="148"/>
    </location>
</feature>
<reference evidence="2 3" key="1">
    <citation type="submission" date="2009-11" db="EMBL/GenBank/DDBJ databases">
        <title>Annotation of Allomyces macrogynus ATCC 38327.</title>
        <authorList>
            <consortium name="The Broad Institute Genome Sequencing Platform"/>
            <person name="Russ C."/>
            <person name="Cuomo C."/>
            <person name="Burger G."/>
            <person name="Gray M.W."/>
            <person name="Holland P.W.H."/>
            <person name="King N."/>
            <person name="Lang F.B.F."/>
            <person name="Roger A.J."/>
            <person name="Ruiz-Trillo I."/>
            <person name="Young S.K."/>
            <person name="Zeng Q."/>
            <person name="Gargeya S."/>
            <person name="Fitzgerald M."/>
            <person name="Haas B."/>
            <person name="Abouelleil A."/>
            <person name="Alvarado L."/>
            <person name="Arachchi H.M."/>
            <person name="Berlin A."/>
            <person name="Chapman S.B."/>
            <person name="Gearin G."/>
            <person name="Goldberg J."/>
            <person name="Griggs A."/>
            <person name="Gujja S."/>
            <person name="Hansen M."/>
            <person name="Heiman D."/>
            <person name="Howarth C."/>
            <person name="Larimer J."/>
            <person name="Lui A."/>
            <person name="MacDonald P.J.P."/>
            <person name="McCowen C."/>
            <person name="Montmayeur A."/>
            <person name="Murphy C."/>
            <person name="Neiman D."/>
            <person name="Pearson M."/>
            <person name="Priest M."/>
            <person name="Roberts A."/>
            <person name="Saif S."/>
            <person name="Shea T."/>
            <person name="Sisk P."/>
            <person name="Stolte C."/>
            <person name="Sykes S."/>
            <person name="Wortman J."/>
            <person name="Nusbaum C."/>
            <person name="Birren B."/>
        </authorList>
    </citation>
    <scope>NUCLEOTIDE SEQUENCE [LARGE SCALE GENOMIC DNA]</scope>
    <source>
        <strain evidence="2 3">ATCC 38327</strain>
    </source>
</reference>
<organism evidence="2 3">
    <name type="scientific">Allomyces macrogynus (strain ATCC 38327)</name>
    <name type="common">Allomyces javanicus var. macrogynus</name>
    <dbReference type="NCBI Taxonomy" id="578462"/>
    <lineage>
        <taxon>Eukaryota</taxon>
        <taxon>Fungi</taxon>
        <taxon>Fungi incertae sedis</taxon>
        <taxon>Blastocladiomycota</taxon>
        <taxon>Blastocladiomycetes</taxon>
        <taxon>Blastocladiales</taxon>
        <taxon>Blastocladiaceae</taxon>
        <taxon>Allomyces</taxon>
    </lineage>
</organism>
<name>A0A0L0T3U9_ALLM3</name>
<feature type="region of interest" description="Disordered" evidence="1">
    <location>
        <begin position="122"/>
        <end position="170"/>
    </location>
</feature>
<evidence type="ECO:0000256" key="1">
    <source>
        <dbReference type="SAM" id="MobiDB-lite"/>
    </source>
</evidence>
<evidence type="ECO:0000313" key="3">
    <source>
        <dbReference type="Proteomes" id="UP000054350"/>
    </source>
</evidence>
<keyword evidence="3" id="KW-1185">Reference proteome</keyword>
<sequence length="190" mass="19537">MLSAPARPPAPATPAAAAPIRLTVGDVVLTASRVRPGVVDYARVESLAVGDCGAVLWRRRTLYLRVHGGNVHFYPGPTSAHWEPIDRIVRVVASPGSAPAPSGMPIVAASPFRASTPIARRRAAMGNASSSSSTNSPSMATTPTSARAHPYARVAPATTKASSALSSTKPAPLTISATGVVASSRNEVWP</sequence>
<evidence type="ECO:0000313" key="2">
    <source>
        <dbReference type="EMBL" id="KNE69422.1"/>
    </source>
</evidence>
<dbReference type="VEuPathDB" id="FungiDB:AMAG_19928"/>
<gene>
    <name evidence="2" type="ORF">AMAG_19928</name>
</gene>
<protein>
    <submittedName>
        <fullName evidence="2">Uncharacterized protein</fullName>
    </submittedName>
</protein>
<dbReference type="EMBL" id="GG745360">
    <property type="protein sequence ID" value="KNE69422.1"/>
    <property type="molecule type" value="Genomic_DNA"/>
</dbReference>
<accession>A0A0L0T3U9</accession>